<evidence type="ECO:0000256" key="4">
    <source>
        <dbReference type="ARBA" id="ARBA00022989"/>
    </source>
</evidence>
<feature type="transmembrane region" description="Helical" evidence="6">
    <location>
        <begin position="369"/>
        <end position="389"/>
    </location>
</feature>
<dbReference type="Pfam" id="PF07690">
    <property type="entry name" value="MFS_1"/>
    <property type="match status" value="1"/>
</dbReference>
<comment type="subcellular location">
    <subcellularLocation>
        <location evidence="1">Cell membrane</location>
        <topology evidence="1">Multi-pass membrane protein</topology>
    </subcellularLocation>
</comment>
<dbReference type="Gene3D" id="1.20.1250.20">
    <property type="entry name" value="MFS general substrate transporter like domains"/>
    <property type="match status" value="1"/>
</dbReference>
<feature type="transmembrane region" description="Helical" evidence="6">
    <location>
        <begin position="116"/>
        <end position="134"/>
    </location>
</feature>
<dbReference type="PROSITE" id="PS50850">
    <property type="entry name" value="MFS"/>
    <property type="match status" value="1"/>
</dbReference>
<dbReference type="PANTHER" id="PTHR43124:SF5">
    <property type="entry name" value="PURINE RIBONUCLEOSIDE EFFLUX PUMP NEPI"/>
    <property type="match status" value="1"/>
</dbReference>
<keyword evidence="5 6" id="KW-0472">Membrane</keyword>
<proteinExistence type="predicted"/>
<feature type="transmembrane region" description="Helical" evidence="6">
    <location>
        <begin position="91"/>
        <end position="110"/>
    </location>
</feature>
<sequence>MSALTASGDVERYRSGTTWGAVICMSLLTFVLIASEFMPVSLLTPIAQELGTTEGQAGQAIAISGLFAIVTSLFGNSLLSHFDRRTVVLSYSGLIVISGLTVALAPNYAIFMVGRALLGVAIGGFWSLSTAILARLTTSADLPKALAMLQGGTAFAAVIAAPLGSYLGGLIGWRGAFLIVVPAGIVGFVWQLAVLPKMPPERQVSVGAMIGLFRRPVVALGMAATTLAFMGQFALTTYLRPFLEGVTGLDVNVLSLALLGLGLGGLAGTAVIGFVARTHLNSVLIGLPVVLAVLAVSLVLFGHVGPGVAALLILWGLFTAPTPVAWGTWMTRVIPGELEAGGGLQVALIQGAITAGAFTGGLLFDTAGWSSTFLFAAGLLGVASLLALLTTRRELTN</sequence>
<dbReference type="SUPFAM" id="SSF103473">
    <property type="entry name" value="MFS general substrate transporter"/>
    <property type="match status" value="1"/>
</dbReference>
<evidence type="ECO:0000313" key="9">
    <source>
        <dbReference type="Proteomes" id="UP001156691"/>
    </source>
</evidence>
<evidence type="ECO:0000256" key="5">
    <source>
        <dbReference type="ARBA" id="ARBA00023136"/>
    </source>
</evidence>
<feature type="transmembrane region" description="Helical" evidence="6">
    <location>
        <begin position="21"/>
        <end position="40"/>
    </location>
</feature>
<feature type="transmembrane region" description="Helical" evidence="6">
    <location>
        <begin position="308"/>
        <end position="329"/>
    </location>
</feature>
<evidence type="ECO:0000256" key="1">
    <source>
        <dbReference type="ARBA" id="ARBA00004651"/>
    </source>
</evidence>
<evidence type="ECO:0000313" key="8">
    <source>
        <dbReference type="EMBL" id="GLQ53834.1"/>
    </source>
</evidence>
<feature type="transmembrane region" description="Helical" evidence="6">
    <location>
        <begin position="283"/>
        <end position="302"/>
    </location>
</feature>
<feature type="transmembrane region" description="Helical" evidence="6">
    <location>
        <begin position="173"/>
        <end position="195"/>
    </location>
</feature>
<dbReference type="PANTHER" id="PTHR43124">
    <property type="entry name" value="PURINE EFFLUX PUMP PBUE"/>
    <property type="match status" value="1"/>
</dbReference>
<feature type="transmembrane region" description="Helical" evidence="6">
    <location>
        <begin position="146"/>
        <end position="167"/>
    </location>
</feature>
<name>A0ABQ5W1Z4_9HYPH</name>
<dbReference type="Proteomes" id="UP001156691">
    <property type="component" value="Unassembled WGS sequence"/>
</dbReference>
<evidence type="ECO:0000256" key="6">
    <source>
        <dbReference type="SAM" id="Phobius"/>
    </source>
</evidence>
<accession>A0ABQ5W1Z4</accession>
<keyword evidence="9" id="KW-1185">Reference proteome</keyword>
<dbReference type="InterPro" id="IPR036259">
    <property type="entry name" value="MFS_trans_sf"/>
</dbReference>
<reference evidence="9" key="1">
    <citation type="journal article" date="2019" name="Int. J. Syst. Evol. Microbiol.">
        <title>The Global Catalogue of Microorganisms (GCM) 10K type strain sequencing project: providing services to taxonomists for standard genome sequencing and annotation.</title>
        <authorList>
            <consortium name="The Broad Institute Genomics Platform"/>
            <consortium name="The Broad Institute Genome Sequencing Center for Infectious Disease"/>
            <person name="Wu L."/>
            <person name="Ma J."/>
        </authorList>
    </citation>
    <scope>NUCLEOTIDE SEQUENCE [LARGE SCALE GENOMIC DNA]</scope>
    <source>
        <strain evidence="9">NBRC 112416</strain>
    </source>
</reference>
<dbReference type="InterPro" id="IPR020846">
    <property type="entry name" value="MFS_dom"/>
</dbReference>
<gene>
    <name evidence="8" type="ORF">GCM10010862_10930</name>
</gene>
<organism evidence="8 9">
    <name type="scientific">Devosia nitrariae</name>
    <dbReference type="NCBI Taxonomy" id="2071872"/>
    <lineage>
        <taxon>Bacteria</taxon>
        <taxon>Pseudomonadati</taxon>
        <taxon>Pseudomonadota</taxon>
        <taxon>Alphaproteobacteria</taxon>
        <taxon>Hyphomicrobiales</taxon>
        <taxon>Devosiaceae</taxon>
        <taxon>Devosia</taxon>
    </lineage>
</organism>
<evidence type="ECO:0000256" key="3">
    <source>
        <dbReference type="ARBA" id="ARBA00022692"/>
    </source>
</evidence>
<protein>
    <submittedName>
        <fullName evidence="8">MFS transporter</fullName>
    </submittedName>
</protein>
<dbReference type="CDD" id="cd17324">
    <property type="entry name" value="MFS_NepI_like"/>
    <property type="match status" value="1"/>
</dbReference>
<keyword evidence="2" id="KW-1003">Cell membrane</keyword>
<feature type="transmembrane region" description="Helical" evidence="6">
    <location>
        <begin position="216"/>
        <end position="235"/>
    </location>
</feature>
<evidence type="ECO:0000256" key="2">
    <source>
        <dbReference type="ARBA" id="ARBA00022475"/>
    </source>
</evidence>
<feature type="domain" description="Major facilitator superfamily (MFS) profile" evidence="7">
    <location>
        <begin position="21"/>
        <end position="395"/>
    </location>
</feature>
<dbReference type="EMBL" id="BSNS01000007">
    <property type="protein sequence ID" value="GLQ53834.1"/>
    <property type="molecule type" value="Genomic_DNA"/>
</dbReference>
<feature type="transmembrane region" description="Helical" evidence="6">
    <location>
        <begin position="341"/>
        <end position="363"/>
    </location>
</feature>
<dbReference type="InterPro" id="IPR011701">
    <property type="entry name" value="MFS"/>
</dbReference>
<evidence type="ECO:0000259" key="7">
    <source>
        <dbReference type="PROSITE" id="PS50850"/>
    </source>
</evidence>
<keyword evidence="3 6" id="KW-0812">Transmembrane</keyword>
<comment type="caution">
    <text evidence="8">The sequence shown here is derived from an EMBL/GenBank/DDBJ whole genome shotgun (WGS) entry which is preliminary data.</text>
</comment>
<feature type="transmembrane region" description="Helical" evidence="6">
    <location>
        <begin position="60"/>
        <end position="79"/>
    </location>
</feature>
<keyword evidence="4 6" id="KW-1133">Transmembrane helix</keyword>
<dbReference type="RefSeq" id="WP_284339284.1">
    <property type="nucleotide sequence ID" value="NZ_BSNS01000007.1"/>
</dbReference>
<dbReference type="InterPro" id="IPR050189">
    <property type="entry name" value="MFS_Efflux_Transporters"/>
</dbReference>
<feature type="transmembrane region" description="Helical" evidence="6">
    <location>
        <begin position="255"/>
        <end position="276"/>
    </location>
</feature>